<comment type="subcellular location">
    <subcellularLocation>
        <location evidence="1">Cytoplasm</location>
    </subcellularLocation>
</comment>
<evidence type="ECO:0000256" key="4">
    <source>
        <dbReference type="ARBA" id="ARBA00037131"/>
    </source>
</evidence>
<dbReference type="PANTHER" id="PTHR47892:SF1">
    <property type="entry name" value="UNIVERSAL STRESS PROTEIN E"/>
    <property type="match status" value="1"/>
</dbReference>
<evidence type="ECO:0000313" key="6">
    <source>
        <dbReference type="EMBL" id="MDE1465692.1"/>
    </source>
</evidence>
<dbReference type="Gene3D" id="3.40.50.12370">
    <property type="match status" value="1"/>
</dbReference>
<evidence type="ECO:0000256" key="2">
    <source>
        <dbReference type="ARBA" id="ARBA00008791"/>
    </source>
</evidence>
<comment type="similarity">
    <text evidence="2">Belongs to the universal stress protein A family.</text>
</comment>
<dbReference type="PANTHER" id="PTHR47892">
    <property type="entry name" value="UNIVERSAL STRESS PROTEIN E"/>
    <property type="match status" value="1"/>
</dbReference>
<feature type="domain" description="UspA" evidence="5">
    <location>
        <begin position="171"/>
        <end position="305"/>
    </location>
</feature>
<comment type="function">
    <text evidence="4">Required for resistance to DNA-damaging agents.</text>
</comment>
<evidence type="ECO:0000313" key="7">
    <source>
        <dbReference type="Proteomes" id="UP001528823"/>
    </source>
</evidence>
<feature type="domain" description="UspA" evidence="5">
    <location>
        <begin position="5"/>
        <end position="145"/>
    </location>
</feature>
<evidence type="ECO:0000259" key="5">
    <source>
        <dbReference type="Pfam" id="PF00582"/>
    </source>
</evidence>
<gene>
    <name evidence="6" type="ORF">ORQ98_27390</name>
</gene>
<dbReference type="SUPFAM" id="SSF52402">
    <property type="entry name" value="Adenine nucleotide alpha hydrolases-like"/>
    <property type="match status" value="2"/>
</dbReference>
<protein>
    <submittedName>
        <fullName evidence="6">Universal stress protein</fullName>
    </submittedName>
</protein>
<evidence type="ECO:0000256" key="1">
    <source>
        <dbReference type="ARBA" id="ARBA00004496"/>
    </source>
</evidence>
<keyword evidence="3" id="KW-0963">Cytoplasm</keyword>
<proteinExistence type="inferred from homology"/>
<dbReference type="Proteomes" id="UP001528823">
    <property type="component" value="Unassembled WGS sequence"/>
</dbReference>
<dbReference type="EMBL" id="JAPMOU010000078">
    <property type="protein sequence ID" value="MDE1465692.1"/>
    <property type="molecule type" value="Genomic_DNA"/>
</dbReference>
<keyword evidence="7" id="KW-1185">Reference proteome</keyword>
<accession>A0ABT5UHA1</accession>
<evidence type="ECO:0000256" key="3">
    <source>
        <dbReference type="ARBA" id="ARBA00022490"/>
    </source>
</evidence>
<dbReference type="CDD" id="cd00293">
    <property type="entry name" value="USP-like"/>
    <property type="match status" value="1"/>
</dbReference>
<sequence length="319" mass="35844">MMKINKILIPLAPNQTLSDQFDQIFQLADANKATVTFFSIVEDLTAARLAKYVQQDLAQDLMNGIFNKQEQQLSAYATQLQRLYPNIEFTTEVASGTAFIEIINFSFTHGYDLIAIDANRGHKHHVAQSGSTTRHLMRKSPVPVWTTSRSKQAQIKEIVAAVDLAAPTPEGIELNTIILQNAAYLSRSLNARLHIFHAWQLPGEAYFRSWGRLKETEICCYADVEHKEREITLKNLIRHIDLEDLSLQSALIEGEPEDQLPQYIDDNAIDLLLMGTLCRTGIAGFIIGNRAESILDSVTCPVITLKPSTFKSPVIRNKH</sequence>
<comment type="caution">
    <text evidence="6">The sequence shown here is derived from an EMBL/GenBank/DDBJ whole genome shotgun (WGS) entry which is preliminary data.</text>
</comment>
<organism evidence="6 7">
    <name type="scientific">Spartinivicinus poritis</name>
    <dbReference type="NCBI Taxonomy" id="2994640"/>
    <lineage>
        <taxon>Bacteria</taxon>
        <taxon>Pseudomonadati</taxon>
        <taxon>Pseudomonadota</taxon>
        <taxon>Gammaproteobacteria</taxon>
        <taxon>Oceanospirillales</taxon>
        <taxon>Zooshikellaceae</taxon>
        <taxon>Spartinivicinus</taxon>
    </lineage>
</organism>
<dbReference type="Pfam" id="PF00582">
    <property type="entry name" value="Usp"/>
    <property type="match status" value="2"/>
</dbReference>
<reference evidence="6 7" key="1">
    <citation type="submission" date="2022-11" db="EMBL/GenBank/DDBJ databases">
        <title>Spartinivicinus poritis sp. nov., isolated from scleractinian coral Porites lutea.</title>
        <authorList>
            <person name="Zhang G."/>
            <person name="Cai L."/>
            <person name="Wei Q."/>
        </authorList>
    </citation>
    <scope>NUCLEOTIDE SEQUENCE [LARGE SCALE GENOMIC DNA]</scope>
    <source>
        <strain evidence="6 7">A2-2</strain>
    </source>
</reference>
<name>A0ABT5UHA1_9GAMM</name>
<dbReference type="InterPro" id="IPR006016">
    <property type="entry name" value="UspA"/>
</dbReference>
<dbReference type="RefSeq" id="WP_274691996.1">
    <property type="nucleotide sequence ID" value="NZ_JAPMOU010000078.1"/>
</dbReference>